<protein>
    <submittedName>
        <fullName evidence="1">Uncharacterized protein</fullName>
    </submittedName>
</protein>
<name>A0A7W4VXX8_9ACTN</name>
<reference evidence="1 2" key="1">
    <citation type="submission" date="2020-08" db="EMBL/GenBank/DDBJ databases">
        <title>Sequencing the genomes of 1000 actinobacteria strains.</title>
        <authorList>
            <person name="Klenk H.-P."/>
        </authorList>
    </citation>
    <scope>NUCLEOTIDE SEQUENCE [LARGE SCALE GENOMIC DNA]</scope>
    <source>
        <strain evidence="1 2">DSM 105498</strain>
    </source>
</reference>
<dbReference type="AlphaFoldDB" id="A0A7W4VXX8"/>
<proteinExistence type="predicted"/>
<accession>A0A7W4VXX8</accession>
<sequence>MSLEESAPRSATVDVYWLSLGAGDNTHCVRRNGRIFEWVVARHQHREPLDLYHAALEVRIGRDRFTIEMAPVWTAGSPDRGVVADGPVGMRWLGRCPLFRYEIRCWREGAIPDVAEAVESPQRLPTDPARAARLISLAPRFPTATWGRDELGTGDMWNSNSLVSWLLVRSGHDVASLHLPAHGRVPGWMAGLVVAARDPG</sequence>
<keyword evidence="2" id="KW-1185">Reference proteome</keyword>
<dbReference type="EMBL" id="JACHWR010000002">
    <property type="protein sequence ID" value="MBB3043793.1"/>
    <property type="molecule type" value="Genomic_DNA"/>
</dbReference>
<evidence type="ECO:0000313" key="2">
    <source>
        <dbReference type="Proteomes" id="UP000589626"/>
    </source>
</evidence>
<dbReference type="Proteomes" id="UP000589626">
    <property type="component" value="Unassembled WGS sequence"/>
</dbReference>
<evidence type="ECO:0000313" key="1">
    <source>
        <dbReference type="EMBL" id="MBB3043793.1"/>
    </source>
</evidence>
<gene>
    <name evidence="1" type="ORF">FHU40_003611</name>
</gene>
<dbReference type="RefSeq" id="WP_183593564.1">
    <property type="nucleotide sequence ID" value="NZ_JACHWR010000002.1"/>
</dbReference>
<comment type="caution">
    <text evidence="1">The sequence shown here is derived from an EMBL/GenBank/DDBJ whole genome shotgun (WGS) entry which is preliminary data.</text>
</comment>
<organism evidence="1 2">
    <name type="scientific">Nocardioides soli</name>
    <dbReference type="NCBI Taxonomy" id="1036020"/>
    <lineage>
        <taxon>Bacteria</taxon>
        <taxon>Bacillati</taxon>
        <taxon>Actinomycetota</taxon>
        <taxon>Actinomycetes</taxon>
        <taxon>Propionibacteriales</taxon>
        <taxon>Nocardioidaceae</taxon>
        <taxon>Nocardioides</taxon>
    </lineage>
</organism>